<dbReference type="SUPFAM" id="SSF57625">
    <property type="entry name" value="Invertebrate chitin-binding proteins"/>
    <property type="match status" value="10"/>
</dbReference>
<protein>
    <submittedName>
        <fullName evidence="8">Putative chitinase 3</fullName>
    </submittedName>
</protein>
<evidence type="ECO:0000259" key="7">
    <source>
        <dbReference type="PROSITE" id="PS50940"/>
    </source>
</evidence>
<accession>A0A087U5S1</accession>
<dbReference type="Proteomes" id="UP000054359">
    <property type="component" value="Unassembled WGS sequence"/>
</dbReference>
<dbReference type="PROSITE" id="PS50940">
    <property type="entry name" value="CHIT_BIND_II"/>
    <property type="match status" value="9"/>
</dbReference>
<evidence type="ECO:0000313" key="8">
    <source>
        <dbReference type="EMBL" id="KFM72710.1"/>
    </source>
</evidence>
<evidence type="ECO:0000313" key="9">
    <source>
        <dbReference type="Proteomes" id="UP000054359"/>
    </source>
</evidence>
<feature type="region of interest" description="Disordered" evidence="6">
    <location>
        <begin position="119"/>
        <end position="140"/>
    </location>
</feature>
<dbReference type="Pfam" id="PF01607">
    <property type="entry name" value="CBM_14"/>
    <property type="match status" value="9"/>
</dbReference>
<feature type="domain" description="Chitin-binding type-2" evidence="7">
    <location>
        <begin position="541"/>
        <end position="595"/>
    </location>
</feature>
<keyword evidence="1" id="KW-0147">Chitin-binding</keyword>
<dbReference type="OMA" id="DFHIHHL"/>
<dbReference type="GO" id="GO:0008061">
    <property type="term" value="F:chitin binding"/>
    <property type="evidence" value="ECO:0007669"/>
    <property type="project" value="UniProtKB-KW"/>
</dbReference>
<dbReference type="InterPro" id="IPR051940">
    <property type="entry name" value="Chitin_bind-dev_reg"/>
</dbReference>
<dbReference type="Gene3D" id="2.170.140.10">
    <property type="entry name" value="Chitin binding domain"/>
    <property type="match status" value="9"/>
</dbReference>
<feature type="non-terminal residue" evidence="8">
    <location>
        <position position="820"/>
    </location>
</feature>
<keyword evidence="9" id="KW-1185">Reference proteome</keyword>
<evidence type="ECO:0000256" key="1">
    <source>
        <dbReference type="ARBA" id="ARBA00022669"/>
    </source>
</evidence>
<dbReference type="InterPro" id="IPR002557">
    <property type="entry name" value="Chitin-bd_dom"/>
</dbReference>
<dbReference type="PANTHER" id="PTHR23301">
    <property type="entry name" value="CHITIN BINDING PERITROPHIN-A"/>
    <property type="match status" value="1"/>
</dbReference>
<feature type="domain" description="Chitin-binding type-2" evidence="7">
    <location>
        <begin position="264"/>
        <end position="318"/>
    </location>
</feature>
<dbReference type="PANTHER" id="PTHR23301:SF0">
    <property type="entry name" value="CHITIN-BINDING TYPE-2 DOMAIN-CONTAINING PROTEIN-RELATED"/>
    <property type="match status" value="1"/>
</dbReference>
<feature type="compositionally biased region" description="Low complexity" evidence="6">
    <location>
        <begin position="152"/>
        <end position="163"/>
    </location>
</feature>
<dbReference type="GO" id="GO:0005576">
    <property type="term" value="C:extracellular region"/>
    <property type="evidence" value="ECO:0007669"/>
    <property type="project" value="InterPro"/>
</dbReference>
<evidence type="ECO:0000256" key="2">
    <source>
        <dbReference type="ARBA" id="ARBA00022729"/>
    </source>
</evidence>
<dbReference type="EMBL" id="KK118317">
    <property type="protein sequence ID" value="KFM72710.1"/>
    <property type="molecule type" value="Genomic_DNA"/>
</dbReference>
<feature type="compositionally biased region" description="Polar residues" evidence="6">
    <location>
        <begin position="128"/>
        <end position="140"/>
    </location>
</feature>
<keyword evidence="5" id="KW-0325">Glycoprotein</keyword>
<keyword evidence="3" id="KW-0677">Repeat</keyword>
<evidence type="ECO:0000256" key="3">
    <source>
        <dbReference type="ARBA" id="ARBA00022737"/>
    </source>
</evidence>
<gene>
    <name evidence="8" type="ORF">X975_00937</name>
</gene>
<keyword evidence="4" id="KW-1015">Disulfide bond</keyword>
<evidence type="ECO:0000256" key="4">
    <source>
        <dbReference type="ARBA" id="ARBA00023157"/>
    </source>
</evidence>
<name>A0A087U5S1_STEMI</name>
<evidence type="ECO:0000256" key="6">
    <source>
        <dbReference type="SAM" id="MobiDB-lite"/>
    </source>
</evidence>
<reference evidence="8 9" key="1">
    <citation type="submission" date="2013-11" db="EMBL/GenBank/DDBJ databases">
        <title>Genome sequencing of Stegodyphus mimosarum.</title>
        <authorList>
            <person name="Bechsgaard J."/>
        </authorList>
    </citation>
    <scope>NUCLEOTIDE SEQUENCE [LARGE SCALE GENOMIC DNA]</scope>
</reference>
<feature type="region of interest" description="Disordered" evidence="6">
    <location>
        <begin position="150"/>
        <end position="169"/>
    </location>
</feature>
<sequence>MCLDSNGMYPHPTDCQAFYKCTEGVPVLSFCVGDEHFNPRDHLCQDPCLALCDNTIDCSGMTQSPSSVTTEEFSISGNINTTLMTDGTSYRTTETNDFTNDSSTPSDNEVSSTSIVSEVTSVEDNSTETEISTLPTSPETFTSFRTTLSDISSTRSSEETNNSPISVFSTTTTGPSNFMSTTVYDIDRTEWPICQDPNGLYPNPNDCRSFFMCIGGEPYETQCDEQLHFSPLTQRCEFPCIAKCDPTLDCSSTHPPIATSAVPFIKCPQKDFFPVFEQCDYYFDCVGTFPRIQSCPVGLTFNATTRVCDWPENAECGSSVKPLPESDDGYDCPCETCLVPSMSNCKDYYLCFNYKAYPMECSNGLLFDQSLNTCNYQSKTLCNIASSTTITTTSTTTTTALPSSTTQSYKCPERNGMFRDPSNCRRFIHCSNYWPYTKDCPGGLHFSVELQRCEWPCEAKCDLTLPCVAAQQTPTPLRLPSTTPDPLCPCKNCRVSNPESCTKYVECTNGISKRKNCPRGQTFDHQRQRCDWAHKVDCPYSQICPRSNGLFLYKDDCHKFVHCSNGIPYIKTCPSGLEFDPRTLRCEWPSGKCVSAKPELSSRAEEIDEQLLQEEIDEELFQEKWTCPEKFGYFPHETSCSKFYQCSFGTPHLKECSDDLSYNPLYQTCDWQKNVKCGSHQQHYRRRCRRYDRQILCPQNKTHVAHPHCDMFYDCSTGSPCPKRCPNGLFFNSITHMCDTAENVNCLKRDGEVYSLKNMAEACHRKGKGQMQDPANDSCFYKCHNHKVIRGCCSRNRIFNEKSNNCMLKTFIPPNLRIFG</sequence>
<keyword evidence="2" id="KW-0732">Signal</keyword>
<dbReference type="SMART" id="SM00494">
    <property type="entry name" value="ChtBD2"/>
    <property type="match status" value="10"/>
</dbReference>
<feature type="domain" description="Chitin-binding type-2" evidence="7">
    <location>
        <begin position="338"/>
        <end position="384"/>
    </location>
</feature>
<dbReference type="AlphaFoldDB" id="A0A087U5S1"/>
<organism evidence="8 9">
    <name type="scientific">Stegodyphus mimosarum</name>
    <name type="common">African social velvet spider</name>
    <dbReference type="NCBI Taxonomy" id="407821"/>
    <lineage>
        <taxon>Eukaryota</taxon>
        <taxon>Metazoa</taxon>
        <taxon>Ecdysozoa</taxon>
        <taxon>Arthropoda</taxon>
        <taxon>Chelicerata</taxon>
        <taxon>Arachnida</taxon>
        <taxon>Araneae</taxon>
        <taxon>Araneomorphae</taxon>
        <taxon>Entelegynae</taxon>
        <taxon>Eresoidea</taxon>
        <taxon>Eresidae</taxon>
        <taxon>Stegodyphus</taxon>
    </lineage>
</organism>
<feature type="domain" description="Chitin-binding type-2" evidence="7">
    <location>
        <begin position="408"/>
        <end position="463"/>
    </location>
</feature>
<feature type="domain" description="Chitin-binding type-2" evidence="7">
    <location>
        <begin position="495"/>
        <end position="540"/>
    </location>
</feature>
<feature type="domain" description="Chitin-binding type-2" evidence="7">
    <location>
        <begin position="694"/>
        <end position="748"/>
    </location>
</feature>
<evidence type="ECO:0000256" key="5">
    <source>
        <dbReference type="ARBA" id="ARBA00023180"/>
    </source>
</evidence>
<feature type="domain" description="Chitin-binding type-2" evidence="7">
    <location>
        <begin position="191"/>
        <end position="246"/>
    </location>
</feature>
<feature type="domain" description="Chitin-binding type-2" evidence="7">
    <location>
        <begin position="624"/>
        <end position="679"/>
    </location>
</feature>
<dbReference type="InterPro" id="IPR036508">
    <property type="entry name" value="Chitin-bd_dom_sf"/>
</dbReference>
<dbReference type="STRING" id="407821.A0A087U5S1"/>
<proteinExistence type="predicted"/>
<dbReference type="OrthoDB" id="6436949at2759"/>
<feature type="domain" description="Chitin-binding type-2" evidence="7">
    <location>
        <begin position="1"/>
        <end position="54"/>
    </location>
</feature>